<feature type="region of interest" description="Disordered" evidence="1">
    <location>
        <begin position="1"/>
        <end position="109"/>
    </location>
</feature>
<proteinExistence type="predicted"/>
<feature type="compositionally biased region" description="Basic residues" evidence="1">
    <location>
        <begin position="49"/>
        <end position="69"/>
    </location>
</feature>
<organism evidence="2 3">
    <name type="scientific">Henosepilachna vigintioctopunctata</name>
    <dbReference type="NCBI Taxonomy" id="420089"/>
    <lineage>
        <taxon>Eukaryota</taxon>
        <taxon>Metazoa</taxon>
        <taxon>Ecdysozoa</taxon>
        <taxon>Arthropoda</taxon>
        <taxon>Hexapoda</taxon>
        <taxon>Insecta</taxon>
        <taxon>Pterygota</taxon>
        <taxon>Neoptera</taxon>
        <taxon>Endopterygota</taxon>
        <taxon>Coleoptera</taxon>
        <taxon>Polyphaga</taxon>
        <taxon>Cucujiformia</taxon>
        <taxon>Coccinelloidea</taxon>
        <taxon>Coccinellidae</taxon>
        <taxon>Epilachninae</taxon>
        <taxon>Epilachnini</taxon>
        <taxon>Henosepilachna</taxon>
    </lineage>
</organism>
<feature type="compositionally biased region" description="Basic and acidic residues" evidence="1">
    <location>
        <begin position="15"/>
        <end position="42"/>
    </location>
</feature>
<dbReference type="Proteomes" id="UP001431783">
    <property type="component" value="Unassembled WGS sequence"/>
</dbReference>
<accession>A0AAW1TS25</accession>
<evidence type="ECO:0000313" key="2">
    <source>
        <dbReference type="EMBL" id="KAK9874346.1"/>
    </source>
</evidence>
<protein>
    <submittedName>
        <fullName evidence="2">Uncharacterized protein</fullName>
    </submittedName>
</protein>
<name>A0AAW1TS25_9CUCU</name>
<dbReference type="AlphaFoldDB" id="A0AAW1TS25"/>
<feature type="compositionally biased region" description="Acidic residues" evidence="1">
    <location>
        <begin position="89"/>
        <end position="98"/>
    </location>
</feature>
<sequence>MSDDGVVVTKRGRKANTDKTDKNEKKPAESKKRTKTVTKEESNDASPVKKSRGRPKGTTKKKTAAKAKPKGTSGPGRRGRPKKDSPKDSEDEDQEEEEGHERKTCPLSPANKIINIKEDPILLPYVSNSNVNYAEVIQNGRSEEINKEITQELEERQSATKKNKRSLIRG</sequence>
<reference evidence="2 3" key="1">
    <citation type="submission" date="2023-03" db="EMBL/GenBank/DDBJ databases">
        <title>Genome insight into feeding habits of ladybird beetles.</title>
        <authorList>
            <person name="Li H.-S."/>
            <person name="Huang Y.-H."/>
            <person name="Pang H."/>
        </authorList>
    </citation>
    <scope>NUCLEOTIDE SEQUENCE [LARGE SCALE GENOMIC DNA]</scope>
    <source>
        <strain evidence="2">SYSU_2023b</strain>
        <tissue evidence="2">Whole body</tissue>
    </source>
</reference>
<evidence type="ECO:0000313" key="3">
    <source>
        <dbReference type="Proteomes" id="UP001431783"/>
    </source>
</evidence>
<keyword evidence="3" id="KW-1185">Reference proteome</keyword>
<comment type="caution">
    <text evidence="2">The sequence shown here is derived from an EMBL/GenBank/DDBJ whole genome shotgun (WGS) entry which is preliminary data.</text>
</comment>
<dbReference type="EMBL" id="JARQZJ010000031">
    <property type="protein sequence ID" value="KAK9874346.1"/>
    <property type="molecule type" value="Genomic_DNA"/>
</dbReference>
<evidence type="ECO:0000256" key="1">
    <source>
        <dbReference type="SAM" id="MobiDB-lite"/>
    </source>
</evidence>
<gene>
    <name evidence="2" type="ORF">WA026_002696</name>
</gene>